<dbReference type="OrthoDB" id="2797088at2759"/>
<organism evidence="1 2">
    <name type="scientific">Pycnoporus cinnabarinus</name>
    <name type="common">Cinnabar-red polypore</name>
    <name type="synonym">Trametes cinnabarina</name>
    <dbReference type="NCBI Taxonomy" id="5643"/>
    <lineage>
        <taxon>Eukaryota</taxon>
        <taxon>Fungi</taxon>
        <taxon>Dikarya</taxon>
        <taxon>Basidiomycota</taxon>
        <taxon>Agaricomycotina</taxon>
        <taxon>Agaricomycetes</taxon>
        <taxon>Polyporales</taxon>
        <taxon>Polyporaceae</taxon>
        <taxon>Trametes</taxon>
    </lineage>
</organism>
<dbReference type="HOGENOM" id="CLU_045438_0_0_1"/>
<sequence>MSRSPSCVGSSCVQDELIPLGYNWFIHNPKCRSVRVRYEAIPPYHDALPFVEVALEGIVRTLQQVKTWRASLVSCLHRTQQDGEDTFSVVLHVTSLHVEILDMVHLLASDIPVHLYIGDPLTTGTPFDVYSPEKLSLPEKLVPGDPIFCPSTERVTVFAAYLHSPDDNELLYGLTVGQSVVPQPGFLPHRRLLPRSERHQQRMRSSQLALHCLGRPLSSPAAKVVQRSVHLLEAERAMLFQNTGDRPMSPATDQRHSARLRQHDAELATLQNSLSKPHEYDVGHACAAEAIIRPCTSSDHRHSTKQSRDRKDKADNHTHLLSWAVMRMSPFKAAGNPPTLQAAPSTLERGAAVKMQVHDPNLERPLAPFRDGVVNGAPATVIIDGYVAHEWAVFPAPGWNSVRFATRGDVGALVTSAQDDEQGEGRTTAPVAMLYAVPERGPYGLVTPLTTILRRIRDVTGMQLRFQSGRSKGDYV</sequence>
<dbReference type="Proteomes" id="UP000029665">
    <property type="component" value="Unassembled WGS sequence"/>
</dbReference>
<accession>A0A060T024</accession>
<name>A0A060T024_PYCCI</name>
<comment type="caution">
    <text evidence="1">The sequence shown here is derived from an EMBL/GenBank/DDBJ whole genome shotgun (WGS) entry which is preliminary data.</text>
</comment>
<dbReference type="AlphaFoldDB" id="A0A060T024"/>
<gene>
    <name evidence="1" type="ORF">BN946_scf184714.g9</name>
</gene>
<reference evidence="1" key="1">
    <citation type="submission" date="2014-01" db="EMBL/GenBank/DDBJ databases">
        <title>The genome of the white-rot fungus Pycnoporus cinnabarinus: a basidiomycete model with a versatile arsenal for lignocellulosic biomass breakdown.</title>
        <authorList>
            <person name="Levasseur A."/>
            <person name="Lomascolo A."/>
            <person name="Ruiz-Duenas F.J."/>
            <person name="Uzan E."/>
            <person name="Piumi F."/>
            <person name="Kues U."/>
            <person name="Ram A.F.J."/>
            <person name="Murat C."/>
            <person name="Haon M."/>
            <person name="Benoit I."/>
            <person name="Arfi Y."/>
            <person name="Chevret D."/>
            <person name="Drula E."/>
            <person name="Kwon M.J."/>
            <person name="Gouret P."/>
            <person name="Lesage-Meessen L."/>
            <person name="Lombard V."/>
            <person name="Mariette J."/>
            <person name="Noirot C."/>
            <person name="Park J."/>
            <person name="Patyshakuliyeva A."/>
            <person name="Wieneger R.A.B."/>
            <person name="Wosten H.A.B."/>
            <person name="Martin F."/>
            <person name="Coutinho P.M."/>
            <person name="de Vries R."/>
            <person name="Martinez A.T."/>
            <person name="Klopp C."/>
            <person name="Pontarotti P."/>
            <person name="Henrissat B."/>
            <person name="Record E."/>
        </authorList>
    </citation>
    <scope>NUCLEOTIDE SEQUENCE [LARGE SCALE GENOMIC DNA]</scope>
    <source>
        <strain evidence="1">BRFM137</strain>
    </source>
</reference>
<evidence type="ECO:0000313" key="2">
    <source>
        <dbReference type="Proteomes" id="UP000029665"/>
    </source>
</evidence>
<dbReference type="OMA" id="HTHLLSW"/>
<proteinExistence type="predicted"/>
<protein>
    <submittedName>
        <fullName evidence="1">Uncharacterized protein</fullName>
    </submittedName>
</protein>
<dbReference type="EMBL" id="CCBP010000509">
    <property type="protein sequence ID" value="CDO77834.1"/>
    <property type="molecule type" value="Genomic_DNA"/>
</dbReference>
<keyword evidence="2" id="KW-1185">Reference proteome</keyword>
<evidence type="ECO:0000313" key="1">
    <source>
        <dbReference type="EMBL" id="CDO77834.1"/>
    </source>
</evidence>